<protein>
    <submittedName>
        <fullName evidence="1">Uncharacterized protein</fullName>
    </submittedName>
</protein>
<gene>
    <name evidence="1" type="ORF">CLUP02_07936</name>
</gene>
<dbReference type="KEGG" id="clup:CLUP02_07936"/>
<reference evidence="1" key="1">
    <citation type="journal article" date="2021" name="Mol. Plant Microbe Interact.">
        <title>Complete Genome Sequence of the Plant-Pathogenic Fungus Colletotrichum lupini.</title>
        <authorList>
            <person name="Baroncelli R."/>
            <person name="Pensec F."/>
            <person name="Da Lio D."/>
            <person name="Boufleur T."/>
            <person name="Vicente I."/>
            <person name="Sarrocco S."/>
            <person name="Picot A."/>
            <person name="Baraldi E."/>
            <person name="Sukno S."/>
            <person name="Thon M."/>
            <person name="Le Floch G."/>
        </authorList>
    </citation>
    <scope>NUCLEOTIDE SEQUENCE</scope>
    <source>
        <strain evidence="1">IMI 504893</strain>
    </source>
</reference>
<name>A0A9Q8WG53_9PEZI</name>
<evidence type="ECO:0000313" key="1">
    <source>
        <dbReference type="EMBL" id="UQC82448.1"/>
    </source>
</evidence>
<evidence type="ECO:0000313" key="2">
    <source>
        <dbReference type="Proteomes" id="UP000830671"/>
    </source>
</evidence>
<accession>A0A9Q8WG53</accession>
<dbReference type="Proteomes" id="UP000830671">
    <property type="component" value="Chromosome 4"/>
</dbReference>
<dbReference type="RefSeq" id="XP_049144071.1">
    <property type="nucleotide sequence ID" value="XM_049286928.1"/>
</dbReference>
<dbReference type="GeneID" id="73341938"/>
<proteinExistence type="predicted"/>
<keyword evidence="2" id="KW-1185">Reference proteome</keyword>
<dbReference type="EMBL" id="CP019476">
    <property type="protein sequence ID" value="UQC82448.1"/>
    <property type="molecule type" value="Genomic_DNA"/>
</dbReference>
<dbReference type="AlphaFoldDB" id="A0A9Q8WG53"/>
<sequence length="35" mass="4075">MDVVLGSWLVFWICGRGCFWFKEGSSCLSDRSMRD</sequence>
<organism evidence="1 2">
    <name type="scientific">Colletotrichum lupini</name>
    <dbReference type="NCBI Taxonomy" id="145971"/>
    <lineage>
        <taxon>Eukaryota</taxon>
        <taxon>Fungi</taxon>
        <taxon>Dikarya</taxon>
        <taxon>Ascomycota</taxon>
        <taxon>Pezizomycotina</taxon>
        <taxon>Sordariomycetes</taxon>
        <taxon>Hypocreomycetidae</taxon>
        <taxon>Glomerellales</taxon>
        <taxon>Glomerellaceae</taxon>
        <taxon>Colletotrichum</taxon>
        <taxon>Colletotrichum acutatum species complex</taxon>
    </lineage>
</organism>